<protein>
    <submittedName>
        <fullName evidence="1">Tetratricopeptide repeat protein</fullName>
    </submittedName>
</protein>
<accession>A0ABW2VKT5</accession>
<reference evidence="2" key="1">
    <citation type="journal article" date="2019" name="Int. J. Syst. Evol. Microbiol.">
        <title>The Global Catalogue of Microorganisms (GCM) 10K type strain sequencing project: providing services to taxonomists for standard genome sequencing and annotation.</title>
        <authorList>
            <consortium name="The Broad Institute Genomics Platform"/>
            <consortium name="The Broad Institute Genome Sequencing Center for Infectious Disease"/>
            <person name="Wu L."/>
            <person name="Ma J."/>
        </authorList>
    </citation>
    <scope>NUCLEOTIDE SEQUENCE [LARGE SCALE GENOMIC DNA]</scope>
    <source>
        <strain evidence="2">CGMCC 4.7198</strain>
    </source>
</reference>
<comment type="caution">
    <text evidence="1">The sequence shown here is derived from an EMBL/GenBank/DDBJ whole genome shotgun (WGS) entry which is preliminary data.</text>
</comment>
<dbReference type="SUPFAM" id="SSF48452">
    <property type="entry name" value="TPR-like"/>
    <property type="match status" value="1"/>
</dbReference>
<dbReference type="Proteomes" id="UP001596957">
    <property type="component" value="Unassembled WGS sequence"/>
</dbReference>
<sequence length="380" mass="41015">MDTERLIGADARWLIDGDKQDLARITSLATLPATERNALLAEFAAAAESGGTREAHLLALALGALGHHESAISVLRTLLDGHPDLLSARLNLAVLFQLIDLPAVALEELERVVADAEAGPLKTLAGDRLRHLRDWQAAESARIRFQQVRLAALRERDQYGESGAADLHDLGSLLLTLAGEPSSPVSLPEAVTVLERARAAAPENPQVLEKLTVAYSVTGRDDEASAVLRTLEEIAPHSPELDRARLSGPSAAATRAFGLRKLLLLDEVARSGGPSPATVEAIRELVKKLPDSPDYKAMLMFSVWVSGDLEEALRLADELTLIEDIPHNIHFNVAQVYWAAGRREEAERHLSAAEETALDDSDRADVTALRELLEGGDRAG</sequence>
<dbReference type="Gene3D" id="1.25.40.10">
    <property type="entry name" value="Tetratricopeptide repeat domain"/>
    <property type="match status" value="3"/>
</dbReference>
<proteinExistence type="predicted"/>
<evidence type="ECO:0000313" key="2">
    <source>
        <dbReference type="Proteomes" id="UP001596957"/>
    </source>
</evidence>
<dbReference type="Pfam" id="PF14559">
    <property type="entry name" value="TPR_19"/>
    <property type="match status" value="1"/>
</dbReference>
<gene>
    <name evidence="1" type="ORF">ACFQZP_22815</name>
</gene>
<dbReference type="InterPro" id="IPR011990">
    <property type="entry name" value="TPR-like_helical_dom_sf"/>
</dbReference>
<dbReference type="EMBL" id="JBHTEC010000001">
    <property type="protein sequence ID" value="MFD0284454.1"/>
    <property type="molecule type" value="Genomic_DNA"/>
</dbReference>
<evidence type="ECO:0000313" key="1">
    <source>
        <dbReference type="EMBL" id="MFD0284454.1"/>
    </source>
</evidence>
<name>A0ABW2VKT5_9ACTN</name>
<dbReference type="RefSeq" id="WP_381263879.1">
    <property type="nucleotide sequence ID" value="NZ_JBHTBI010000086.1"/>
</dbReference>
<keyword evidence="2" id="KW-1185">Reference proteome</keyword>
<organism evidence="1 2">
    <name type="scientific">Streptomyces lutosisoli</name>
    <dbReference type="NCBI Taxonomy" id="2665721"/>
    <lineage>
        <taxon>Bacteria</taxon>
        <taxon>Bacillati</taxon>
        <taxon>Actinomycetota</taxon>
        <taxon>Actinomycetes</taxon>
        <taxon>Kitasatosporales</taxon>
        <taxon>Streptomycetaceae</taxon>
        <taxon>Streptomyces</taxon>
    </lineage>
</organism>